<dbReference type="AlphaFoldDB" id="A0A242MVZ8"/>
<dbReference type="EMBL" id="NBTZ01000049">
    <property type="protein sequence ID" value="OTP75619.1"/>
    <property type="molecule type" value="Genomic_DNA"/>
</dbReference>
<dbReference type="RefSeq" id="WP_075358539.1">
    <property type="nucleotide sequence ID" value="NZ_MSRG01000030.1"/>
</dbReference>
<proteinExistence type="predicted"/>
<name>A0A242MVZ8_CABSO</name>
<evidence type="ECO:0000313" key="1">
    <source>
        <dbReference type="EMBL" id="OTP75619.1"/>
    </source>
</evidence>
<dbReference type="NCBIfam" id="NF041292">
    <property type="entry name" value="StbB"/>
    <property type="match status" value="1"/>
</dbReference>
<dbReference type="SUPFAM" id="SSF52540">
    <property type="entry name" value="P-loop containing nucleoside triphosphate hydrolases"/>
    <property type="match status" value="1"/>
</dbReference>
<dbReference type="Proteomes" id="UP000195221">
    <property type="component" value="Unassembled WGS sequence"/>
</dbReference>
<comment type="caution">
    <text evidence="1">The sequence shown here is derived from an EMBL/GenBank/DDBJ whole genome shotgun (WGS) entry which is preliminary data.</text>
</comment>
<dbReference type="Gene3D" id="3.40.50.300">
    <property type="entry name" value="P-loop containing nucleotide triphosphate hydrolases"/>
    <property type="match status" value="1"/>
</dbReference>
<protein>
    <submittedName>
        <fullName evidence="1">Stability protein StdB</fullName>
    </submittedName>
</protein>
<accession>A0A242MVZ8</accession>
<evidence type="ECO:0000313" key="2">
    <source>
        <dbReference type="Proteomes" id="UP000195221"/>
    </source>
</evidence>
<dbReference type="InterPro" id="IPR027417">
    <property type="entry name" value="P-loop_NTPase"/>
</dbReference>
<gene>
    <name evidence="1" type="ORF">PAMC26577_13100</name>
</gene>
<reference evidence="1 2" key="1">
    <citation type="submission" date="2017-03" db="EMBL/GenBank/DDBJ databases">
        <title>Genome analysis of strain PAMC 26577.</title>
        <authorList>
            <person name="Oh H.-M."/>
            <person name="Yang J.-A."/>
        </authorList>
    </citation>
    <scope>NUCLEOTIDE SEQUENCE [LARGE SCALE GENOMIC DNA]</scope>
    <source>
        <strain evidence="1 2">PAMC 26577</strain>
    </source>
</reference>
<sequence length="234" mass="25760">MKIAVINFSGNVGKSTVVRHMLAPRMPHAQVRAIESINSDETKDATQKTLRGEEFGKLYAWLLSVDDAVVDVGASNVEDFIELMSDYAGSQDIFDLYVVPTVPDAKQQKDTRSTIEELAAFDVEPSKIRLLFNRAKKNSVLSDEFAPLFEYHKRARTFVLNQQAVLMQSPAYSAAGAAGKTVSELAASRDELKAKLSTITDPDERFEWTQLLADSALAAGVSAQIDRAYLALLD</sequence>
<dbReference type="InterPro" id="IPR047985">
    <property type="entry name" value="StbB-like"/>
</dbReference>
<organism evidence="1 2">
    <name type="scientific">Caballeronia sordidicola</name>
    <name type="common">Burkholderia sordidicola</name>
    <dbReference type="NCBI Taxonomy" id="196367"/>
    <lineage>
        <taxon>Bacteria</taxon>
        <taxon>Pseudomonadati</taxon>
        <taxon>Pseudomonadota</taxon>
        <taxon>Betaproteobacteria</taxon>
        <taxon>Burkholderiales</taxon>
        <taxon>Burkholderiaceae</taxon>
        <taxon>Caballeronia</taxon>
    </lineage>
</organism>